<accession>A0AAW1JK61</accession>
<dbReference type="AlphaFoldDB" id="A0AAW1JK61"/>
<comment type="caution">
    <text evidence="2">The sequence shown here is derived from an EMBL/GenBank/DDBJ whole genome shotgun (WGS) entry which is preliminary data.</text>
</comment>
<reference evidence="2" key="1">
    <citation type="submission" date="2024-03" db="EMBL/GenBank/DDBJ databases">
        <title>WGS assembly of Saponaria officinalis var. Norfolk2.</title>
        <authorList>
            <person name="Jenkins J."/>
            <person name="Shu S."/>
            <person name="Grimwood J."/>
            <person name="Barry K."/>
            <person name="Goodstein D."/>
            <person name="Schmutz J."/>
            <person name="Leebens-Mack J."/>
            <person name="Osbourn A."/>
        </authorList>
    </citation>
    <scope>NUCLEOTIDE SEQUENCE [LARGE SCALE GENOMIC DNA]</scope>
    <source>
        <strain evidence="2">JIC</strain>
    </source>
</reference>
<keyword evidence="1" id="KW-0175">Coiled coil</keyword>
<organism evidence="2 3">
    <name type="scientific">Saponaria officinalis</name>
    <name type="common">Common soapwort</name>
    <name type="synonym">Lychnis saponaria</name>
    <dbReference type="NCBI Taxonomy" id="3572"/>
    <lineage>
        <taxon>Eukaryota</taxon>
        <taxon>Viridiplantae</taxon>
        <taxon>Streptophyta</taxon>
        <taxon>Embryophyta</taxon>
        <taxon>Tracheophyta</taxon>
        <taxon>Spermatophyta</taxon>
        <taxon>Magnoliopsida</taxon>
        <taxon>eudicotyledons</taxon>
        <taxon>Gunneridae</taxon>
        <taxon>Pentapetalae</taxon>
        <taxon>Caryophyllales</taxon>
        <taxon>Caryophyllaceae</taxon>
        <taxon>Caryophylleae</taxon>
        <taxon>Saponaria</taxon>
    </lineage>
</organism>
<keyword evidence="3" id="KW-1185">Reference proteome</keyword>
<evidence type="ECO:0000256" key="1">
    <source>
        <dbReference type="SAM" id="Coils"/>
    </source>
</evidence>
<protein>
    <recommendedName>
        <fullName evidence="4">Zinc finger GRF-type domain-containing protein</fullName>
    </recommendedName>
</protein>
<evidence type="ECO:0008006" key="4">
    <source>
        <dbReference type="Google" id="ProtNLM"/>
    </source>
</evidence>
<dbReference type="EMBL" id="JBDFQZ010000007">
    <property type="protein sequence ID" value="KAK9704904.1"/>
    <property type="molecule type" value="Genomic_DNA"/>
</dbReference>
<proteinExistence type="predicted"/>
<name>A0AAW1JK61_SAPOF</name>
<sequence>MDSTKFGRKFITCKFYNRDSGMRGCGFFIWVEEDYMTGWQRNIINDLLTENRSLKRELRQTRKKFEEIAKEVDGEKLKELKEDLVELKIEASNVPLTIFIQFRKTV</sequence>
<feature type="coiled-coil region" evidence="1">
    <location>
        <begin position="44"/>
        <end position="90"/>
    </location>
</feature>
<evidence type="ECO:0000313" key="2">
    <source>
        <dbReference type="EMBL" id="KAK9704904.1"/>
    </source>
</evidence>
<gene>
    <name evidence="2" type="ORF">RND81_07G019000</name>
</gene>
<dbReference type="Proteomes" id="UP001443914">
    <property type="component" value="Unassembled WGS sequence"/>
</dbReference>
<evidence type="ECO:0000313" key="3">
    <source>
        <dbReference type="Proteomes" id="UP001443914"/>
    </source>
</evidence>